<dbReference type="InterPro" id="IPR018076">
    <property type="entry name" value="T2SS_GspF_dom"/>
</dbReference>
<keyword evidence="7 8" id="KW-0472">Membrane</keyword>
<accession>A0A839EXM3</accession>
<dbReference type="AlphaFoldDB" id="A0A839EXM3"/>
<evidence type="ECO:0000256" key="8">
    <source>
        <dbReference type="SAM" id="Phobius"/>
    </source>
</evidence>
<keyword evidence="5 8" id="KW-0812">Transmembrane</keyword>
<evidence type="ECO:0000259" key="9">
    <source>
        <dbReference type="Pfam" id="PF00482"/>
    </source>
</evidence>
<evidence type="ECO:0000313" key="11">
    <source>
        <dbReference type="Proteomes" id="UP000549052"/>
    </source>
</evidence>
<comment type="similarity">
    <text evidence="2">Belongs to the GSP F family.</text>
</comment>
<dbReference type="PANTHER" id="PTHR30012:SF7">
    <property type="entry name" value="PROTEIN TRANSPORT PROTEIN HOFC HOMOLOG"/>
    <property type="match status" value="1"/>
</dbReference>
<keyword evidence="6 8" id="KW-1133">Transmembrane helix</keyword>
<evidence type="ECO:0000256" key="7">
    <source>
        <dbReference type="ARBA" id="ARBA00023136"/>
    </source>
</evidence>
<evidence type="ECO:0000256" key="5">
    <source>
        <dbReference type="ARBA" id="ARBA00022692"/>
    </source>
</evidence>
<evidence type="ECO:0000256" key="1">
    <source>
        <dbReference type="ARBA" id="ARBA00004429"/>
    </source>
</evidence>
<feature type="transmembrane region" description="Helical" evidence="8">
    <location>
        <begin position="367"/>
        <end position="397"/>
    </location>
</feature>
<feature type="transmembrane region" description="Helical" evidence="8">
    <location>
        <begin position="173"/>
        <end position="197"/>
    </location>
</feature>
<comment type="caution">
    <text evidence="10">The sequence shown here is derived from an EMBL/GenBank/DDBJ whole genome shotgun (WGS) entry which is preliminary data.</text>
</comment>
<proteinExistence type="inferred from homology"/>
<dbReference type="PANTHER" id="PTHR30012">
    <property type="entry name" value="GENERAL SECRETION PATHWAY PROTEIN"/>
    <property type="match status" value="1"/>
</dbReference>
<organism evidence="10 11">
    <name type="scientific">Phyllobacterium myrsinacearum</name>
    <dbReference type="NCBI Taxonomy" id="28101"/>
    <lineage>
        <taxon>Bacteria</taxon>
        <taxon>Pseudomonadati</taxon>
        <taxon>Pseudomonadota</taxon>
        <taxon>Alphaproteobacteria</taxon>
        <taxon>Hyphomicrobiales</taxon>
        <taxon>Phyllobacteriaceae</taxon>
        <taxon>Phyllobacterium</taxon>
    </lineage>
</organism>
<protein>
    <submittedName>
        <fullName evidence="10">General secretion pathway protein F</fullName>
    </submittedName>
</protein>
<dbReference type="PRINTS" id="PR00812">
    <property type="entry name" value="BCTERIALGSPF"/>
</dbReference>
<comment type="subcellular location">
    <subcellularLocation>
        <location evidence="1">Cell inner membrane</location>
        <topology evidence="1">Multi-pass membrane protein</topology>
    </subcellularLocation>
</comment>
<dbReference type="GO" id="GO:0005886">
    <property type="term" value="C:plasma membrane"/>
    <property type="evidence" value="ECO:0007669"/>
    <property type="project" value="UniProtKB-SubCell"/>
</dbReference>
<keyword evidence="3" id="KW-1003">Cell membrane</keyword>
<dbReference type="Proteomes" id="UP000549052">
    <property type="component" value="Unassembled WGS sequence"/>
</dbReference>
<keyword evidence="11" id="KW-1185">Reference proteome</keyword>
<feature type="transmembrane region" description="Helical" evidence="8">
    <location>
        <begin position="217"/>
        <end position="238"/>
    </location>
</feature>
<dbReference type="RefSeq" id="WP_182552730.1">
    <property type="nucleotide sequence ID" value="NZ_JACGXN010000021.1"/>
</dbReference>
<name>A0A839EXM3_9HYPH</name>
<evidence type="ECO:0000256" key="2">
    <source>
        <dbReference type="ARBA" id="ARBA00005745"/>
    </source>
</evidence>
<keyword evidence="4" id="KW-0997">Cell inner membrane</keyword>
<feature type="domain" description="Type II secretion system protein GspF" evidence="9">
    <location>
        <begin position="272"/>
        <end position="392"/>
    </location>
</feature>
<dbReference type="GO" id="GO:0015628">
    <property type="term" value="P:protein secretion by the type II secretion system"/>
    <property type="evidence" value="ECO:0007669"/>
    <property type="project" value="TreeGrafter"/>
</dbReference>
<dbReference type="InterPro" id="IPR042094">
    <property type="entry name" value="T2SS_GspF_sf"/>
</dbReference>
<reference evidence="10 11" key="1">
    <citation type="submission" date="2020-07" db="EMBL/GenBank/DDBJ databases">
        <title>Genomic Encyclopedia of Type Strains, Phase IV (KMG-V): Genome sequencing to study the core and pangenomes of soil and plant-associated prokaryotes.</title>
        <authorList>
            <person name="Whitman W."/>
        </authorList>
    </citation>
    <scope>NUCLEOTIDE SEQUENCE [LARGE SCALE GENOMIC DNA]</scope>
    <source>
        <strain evidence="10 11">AN3</strain>
    </source>
</reference>
<evidence type="ECO:0000256" key="3">
    <source>
        <dbReference type="ARBA" id="ARBA00022475"/>
    </source>
</evidence>
<sequence>MLKFIYTAFTADGREARGVIDASNDIEARRLLKAKGFRVSVLKAAKGGETSTASSGLSLFRAKIDYERLFSDLAVLMNAGLGFDQSLQAMTADTSAKTNQQFAVTLLNRLSSGSSPSQALANAEGLRPDVVALVASGERSGRLGQVFSVLSAEMEKQNVQKRAFVEATVYPCFLLFIMFCALMVITFVLVPAIAPIFESSGREPPMIIAVLSVVRSILSAPETLIALVLAFAALAGLWLTKRPLINAALSRAILRLPIVGALIRKAGLARYLQSLALLLENGVPMGNALSLSAECCPVASYRKPLLSVCDTVISGKRLPDAFLAARIFPAGIVSLAAVGDEVNNLPAVLRKAAGIMQSEAQRALDRLLALMTPAITILLGFLVGGLVISVMTALLGINELSMQ</sequence>
<dbReference type="InterPro" id="IPR003004">
    <property type="entry name" value="GspF/PilC"/>
</dbReference>
<feature type="domain" description="Type II secretion system protein GspF" evidence="9">
    <location>
        <begin position="72"/>
        <end position="191"/>
    </location>
</feature>
<evidence type="ECO:0000256" key="4">
    <source>
        <dbReference type="ARBA" id="ARBA00022519"/>
    </source>
</evidence>
<dbReference type="EMBL" id="JACGXN010000021">
    <property type="protein sequence ID" value="MBA8882026.1"/>
    <property type="molecule type" value="Genomic_DNA"/>
</dbReference>
<dbReference type="Pfam" id="PF00482">
    <property type="entry name" value="T2SSF"/>
    <property type="match status" value="2"/>
</dbReference>
<evidence type="ECO:0000256" key="6">
    <source>
        <dbReference type="ARBA" id="ARBA00022989"/>
    </source>
</evidence>
<dbReference type="Gene3D" id="1.20.81.30">
    <property type="entry name" value="Type II secretion system (T2SS), domain F"/>
    <property type="match status" value="2"/>
</dbReference>
<evidence type="ECO:0000313" key="10">
    <source>
        <dbReference type="EMBL" id="MBA8882026.1"/>
    </source>
</evidence>
<gene>
    <name evidence="10" type="ORF">FHW16_005774</name>
</gene>